<dbReference type="PROSITE" id="PS51421">
    <property type="entry name" value="RAS"/>
    <property type="match status" value="1"/>
</dbReference>
<protein>
    <recommendedName>
        <fullName evidence="4">Ras-related protein Rab-2</fullName>
    </recommendedName>
</protein>
<dbReference type="PROSITE" id="PS51419">
    <property type="entry name" value="RAB"/>
    <property type="match status" value="1"/>
</dbReference>
<name>W4J1C4_PLAFP</name>
<evidence type="ECO:0000256" key="1">
    <source>
        <dbReference type="ARBA" id="ARBA00006270"/>
    </source>
</evidence>
<reference evidence="2 3" key="1">
    <citation type="submission" date="2013-02" db="EMBL/GenBank/DDBJ databases">
        <title>The Genome Annotation of Plasmodium falciparum Palo Alto/Uganda.</title>
        <authorList>
            <consortium name="The Broad Institute Genome Sequencing Platform"/>
            <consortium name="The Broad Institute Genome Sequencing Center for Infectious Disease"/>
            <person name="Neafsey D."/>
            <person name="Hoffman S."/>
            <person name="Volkman S."/>
            <person name="Rosenthal P."/>
            <person name="Walker B."/>
            <person name="Young S.K."/>
            <person name="Zeng Q."/>
            <person name="Gargeya S."/>
            <person name="Fitzgerald M."/>
            <person name="Haas B."/>
            <person name="Abouelleil A."/>
            <person name="Allen A.W."/>
            <person name="Alvarado L."/>
            <person name="Arachchi H.M."/>
            <person name="Berlin A.M."/>
            <person name="Chapman S.B."/>
            <person name="Gainer-Dewar J."/>
            <person name="Goldberg J."/>
            <person name="Griggs A."/>
            <person name="Gujja S."/>
            <person name="Hansen M."/>
            <person name="Howarth C."/>
            <person name="Imamovic A."/>
            <person name="Ireland A."/>
            <person name="Larimer J."/>
            <person name="McCowan C."/>
            <person name="Murphy C."/>
            <person name="Pearson M."/>
            <person name="Poon T.W."/>
            <person name="Priest M."/>
            <person name="Roberts A."/>
            <person name="Saif S."/>
            <person name="Shea T."/>
            <person name="Sisk P."/>
            <person name="Sykes S."/>
            <person name="Wortman J."/>
            <person name="Nusbaum C."/>
            <person name="Birren B."/>
        </authorList>
    </citation>
    <scope>NUCLEOTIDE SEQUENCE [LARGE SCALE GENOMIC DNA]</scope>
    <source>
        <strain evidence="2 3">Palo Alto/Uganda</strain>
    </source>
</reference>
<organism evidence="2 3">
    <name type="scientific">Plasmodium falciparum (isolate Palo Alto / Uganda)</name>
    <dbReference type="NCBI Taxonomy" id="57270"/>
    <lineage>
        <taxon>Eukaryota</taxon>
        <taxon>Sar</taxon>
        <taxon>Alveolata</taxon>
        <taxon>Apicomplexa</taxon>
        <taxon>Aconoidasida</taxon>
        <taxon>Haemosporida</taxon>
        <taxon>Plasmodiidae</taxon>
        <taxon>Plasmodium</taxon>
        <taxon>Plasmodium (Laverania)</taxon>
    </lineage>
</organism>
<dbReference type="InterPro" id="IPR027417">
    <property type="entry name" value="P-loop_NTPase"/>
</dbReference>
<dbReference type="Pfam" id="PF00071">
    <property type="entry name" value="Ras"/>
    <property type="match status" value="1"/>
</dbReference>
<dbReference type="NCBIfam" id="TIGR00231">
    <property type="entry name" value="small_GTP"/>
    <property type="match status" value="1"/>
</dbReference>
<proteinExistence type="inferred from homology"/>
<dbReference type="OMA" id="CCKNTEL"/>
<comment type="similarity">
    <text evidence="1">Belongs to the small GTPase superfamily. Rab family.</text>
</comment>
<dbReference type="OrthoDB" id="9989112at2759"/>
<dbReference type="InterPro" id="IPR001806">
    <property type="entry name" value="Small_GTPase"/>
</dbReference>
<dbReference type="SMART" id="SM00173">
    <property type="entry name" value="RAS"/>
    <property type="match status" value="1"/>
</dbReference>
<dbReference type="PANTHER" id="PTHR47979">
    <property type="entry name" value="DRAB11-RELATED"/>
    <property type="match status" value="1"/>
</dbReference>
<dbReference type="PRINTS" id="PR00449">
    <property type="entry name" value="RASTRNSFRMNG"/>
</dbReference>
<evidence type="ECO:0008006" key="4">
    <source>
        <dbReference type="Google" id="ProtNLM"/>
    </source>
</evidence>
<dbReference type="GO" id="GO:0003924">
    <property type="term" value="F:GTPase activity"/>
    <property type="evidence" value="ECO:0007669"/>
    <property type="project" value="InterPro"/>
</dbReference>
<dbReference type="Proteomes" id="UP000019103">
    <property type="component" value="Unassembled WGS sequence"/>
</dbReference>
<reference evidence="2 3" key="2">
    <citation type="submission" date="2013-02" db="EMBL/GenBank/DDBJ databases">
        <title>The Genome Sequence of Plasmodium falciparum Palo Alto/Uganda.</title>
        <authorList>
            <consortium name="The Broad Institute Genome Sequencing Platform"/>
            <consortium name="The Broad Institute Genome Sequencing Center for Infectious Disease"/>
            <person name="Neafsey D."/>
            <person name="Cheeseman I."/>
            <person name="Volkman S."/>
            <person name="Adams J."/>
            <person name="Walker B."/>
            <person name="Young S.K."/>
            <person name="Zeng Q."/>
            <person name="Gargeya S."/>
            <person name="Fitzgerald M."/>
            <person name="Haas B."/>
            <person name="Abouelleil A."/>
            <person name="Alvarado L."/>
            <person name="Arachchi H.M."/>
            <person name="Berlin A.M."/>
            <person name="Chapman S.B."/>
            <person name="Dewar J."/>
            <person name="Goldberg J."/>
            <person name="Griggs A."/>
            <person name="Gujja S."/>
            <person name="Hansen M."/>
            <person name="Howarth C."/>
            <person name="Imamovic A."/>
            <person name="Larimer J."/>
            <person name="McCowan C."/>
            <person name="Murphy C."/>
            <person name="Neiman D."/>
            <person name="Pearson M."/>
            <person name="Priest M."/>
            <person name="Roberts A."/>
            <person name="Saif S."/>
            <person name="Shea T."/>
            <person name="Sisk P."/>
            <person name="Sykes S."/>
            <person name="Wortman J."/>
            <person name="Nusbaum C."/>
            <person name="Birren B."/>
        </authorList>
    </citation>
    <scope>NUCLEOTIDE SEQUENCE [LARGE SCALE GENOMIC DNA]</scope>
    <source>
        <strain evidence="2 3">Palo Alto/Uganda</strain>
    </source>
</reference>
<dbReference type="Gene3D" id="3.40.50.300">
    <property type="entry name" value="P-loop containing nucleotide triphosphate hydrolases"/>
    <property type="match status" value="1"/>
</dbReference>
<dbReference type="EMBL" id="KI927329">
    <property type="protein sequence ID" value="ETW56000.1"/>
    <property type="molecule type" value="Genomic_DNA"/>
</dbReference>
<dbReference type="InterPro" id="IPR005225">
    <property type="entry name" value="Small_GTP-bd"/>
</dbReference>
<dbReference type="SMART" id="SM00175">
    <property type="entry name" value="RAB"/>
    <property type="match status" value="1"/>
</dbReference>
<gene>
    <name evidence="2" type="ORF">PFUGPA_02044</name>
</gene>
<dbReference type="SUPFAM" id="SSF52540">
    <property type="entry name" value="P-loop containing nucleoside triphosphate hydrolases"/>
    <property type="match status" value="1"/>
</dbReference>
<accession>W4J1C4</accession>
<dbReference type="AlphaFoldDB" id="W4J1C4"/>
<evidence type="ECO:0000313" key="2">
    <source>
        <dbReference type="EMBL" id="ETW56000.1"/>
    </source>
</evidence>
<evidence type="ECO:0000313" key="3">
    <source>
        <dbReference type="Proteomes" id="UP000019103"/>
    </source>
</evidence>
<sequence length="174" mass="20204">MNKINKEKKRFIYKVIHVFYEIYVAGQESFRSITRSYYRGAAGALLVYDITRRETFNHLNRWLDEVRQNSNPHMAIILVGNKCDLERREVSAEEGAQFARQNGLIFLETSAKTAKNVEEAFLYTARKIYDNILEDVYDLSNESYGIKYGPNSQYSRVKLDIPSMPESRSGFSCC</sequence>
<dbReference type="FunFam" id="3.40.50.300:FF:001447">
    <property type="entry name" value="Ras-related protein Rab-1B"/>
    <property type="match status" value="1"/>
</dbReference>
<dbReference type="SMART" id="SM00174">
    <property type="entry name" value="RHO"/>
    <property type="match status" value="1"/>
</dbReference>
<dbReference type="InterPro" id="IPR050209">
    <property type="entry name" value="Rab_GTPases_membrane_traffic"/>
</dbReference>
<dbReference type="GO" id="GO:0005525">
    <property type="term" value="F:GTP binding"/>
    <property type="evidence" value="ECO:0007669"/>
    <property type="project" value="InterPro"/>
</dbReference>